<gene>
    <name evidence="2" type="ORF">LCGC14_2756940</name>
    <name evidence="3" type="ORF">LCGC14_2756950</name>
</gene>
<evidence type="ECO:0000259" key="1">
    <source>
        <dbReference type="SMART" id="SM00507"/>
    </source>
</evidence>
<dbReference type="GO" id="GO:0003676">
    <property type="term" value="F:nucleic acid binding"/>
    <property type="evidence" value="ECO:0007669"/>
    <property type="project" value="InterPro"/>
</dbReference>
<evidence type="ECO:0000313" key="2">
    <source>
        <dbReference type="EMBL" id="KKK87067.1"/>
    </source>
</evidence>
<dbReference type="InterPro" id="IPR002711">
    <property type="entry name" value="HNH"/>
</dbReference>
<evidence type="ECO:0000313" key="3">
    <source>
        <dbReference type="EMBL" id="KKK87068.1"/>
    </source>
</evidence>
<comment type="caution">
    <text evidence="2">The sequence shown here is derived from an EMBL/GenBank/DDBJ whole genome shotgun (WGS) entry which is preliminary data.</text>
</comment>
<dbReference type="SMART" id="SM00507">
    <property type="entry name" value="HNHc"/>
    <property type="match status" value="1"/>
</dbReference>
<dbReference type="InterPro" id="IPR003615">
    <property type="entry name" value="HNH_nuc"/>
</dbReference>
<feature type="domain" description="HNH nuclease" evidence="1">
    <location>
        <begin position="33"/>
        <end position="88"/>
    </location>
</feature>
<dbReference type="Pfam" id="PF01844">
    <property type="entry name" value="HNH"/>
    <property type="match status" value="1"/>
</dbReference>
<dbReference type="Gene3D" id="1.10.30.50">
    <property type="match status" value="1"/>
</dbReference>
<protein>
    <recommendedName>
        <fullName evidence="1">HNH nuclease domain-containing protein</fullName>
    </recommendedName>
</protein>
<dbReference type="EMBL" id="LAZR01050569">
    <property type="protein sequence ID" value="KKK87067.1"/>
    <property type="molecule type" value="Genomic_DNA"/>
</dbReference>
<organism evidence="2">
    <name type="scientific">marine sediment metagenome</name>
    <dbReference type="NCBI Taxonomy" id="412755"/>
    <lineage>
        <taxon>unclassified sequences</taxon>
        <taxon>metagenomes</taxon>
        <taxon>ecological metagenomes</taxon>
    </lineage>
</organism>
<name>A0A0F8Z012_9ZZZZ</name>
<dbReference type="AlphaFoldDB" id="A0A0F8Z012"/>
<sequence>MDNYYGVGAMKKSKIPKISKKQKKVKGWERMIIARLIMKCKGYCMKCGKWPDFKDGRGQLHLSHTIPKSRGGQATEENCQMLCRVCHNARHGIIEK</sequence>
<proteinExistence type="predicted"/>
<accession>A0A0F8Z012</accession>
<reference evidence="2" key="1">
    <citation type="journal article" date="2015" name="Nature">
        <title>Complex archaea that bridge the gap between prokaryotes and eukaryotes.</title>
        <authorList>
            <person name="Spang A."/>
            <person name="Saw J.H."/>
            <person name="Jorgensen S.L."/>
            <person name="Zaremba-Niedzwiedzka K."/>
            <person name="Martijn J."/>
            <person name="Lind A.E."/>
            <person name="van Eijk R."/>
            <person name="Schleper C."/>
            <person name="Guy L."/>
            <person name="Ettema T.J."/>
        </authorList>
    </citation>
    <scope>NUCLEOTIDE SEQUENCE</scope>
</reference>
<dbReference type="GO" id="GO:0004519">
    <property type="term" value="F:endonuclease activity"/>
    <property type="evidence" value="ECO:0007669"/>
    <property type="project" value="InterPro"/>
</dbReference>
<dbReference type="EMBL" id="LAZR01050569">
    <property type="protein sequence ID" value="KKK87068.1"/>
    <property type="molecule type" value="Genomic_DNA"/>
</dbReference>
<dbReference type="GO" id="GO:0008270">
    <property type="term" value="F:zinc ion binding"/>
    <property type="evidence" value="ECO:0007669"/>
    <property type="project" value="InterPro"/>
</dbReference>
<dbReference type="CDD" id="cd00085">
    <property type="entry name" value="HNHc"/>
    <property type="match status" value="1"/>
</dbReference>